<sequence length="125" mass="13984">MSIWAKRRLVPGEGFDLLSELSKAFDCAGPGLCSTSKSGGVEHPLWRSTGDKNTQSGDRITPLPPAYLPDVGLLEWMLRDFTSLQDHHRGRRRFLRVHELDLSVIRTTLDPMKALGNVPLCDNDQ</sequence>
<keyword evidence="3" id="KW-1185">Reference proteome</keyword>
<dbReference type="EMBL" id="ML170235">
    <property type="protein sequence ID" value="TDL16788.1"/>
    <property type="molecule type" value="Genomic_DNA"/>
</dbReference>
<accession>A0A4Y7PNU1</accession>
<protein>
    <submittedName>
        <fullName evidence="2">Uncharacterized protein</fullName>
    </submittedName>
</protein>
<dbReference type="AlphaFoldDB" id="A0A4Y7PNU1"/>
<organism evidence="2 3">
    <name type="scientific">Rickenella mellea</name>
    <dbReference type="NCBI Taxonomy" id="50990"/>
    <lineage>
        <taxon>Eukaryota</taxon>
        <taxon>Fungi</taxon>
        <taxon>Dikarya</taxon>
        <taxon>Basidiomycota</taxon>
        <taxon>Agaricomycotina</taxon>
        <taxon>Agaricomycetes</taxon>
        <taxon>Hymenochaetales</taxon>
        <taxon>Rickenellaceae</taxon>
        <taxon>Rickenella</taxon>
    </lineage>
</organism>
<evidence type="ECO:0000256" key="1">
    <source>
        <dbReference type="SAM" id="MobiDB-lite"/>
    </source>
</evidence>
<name>A0A4Y7PNU1_9AGAM</name>
<reference evidence="2 3" key="1">
    <citation type="submission" date="2018-06" db="EMBL/GenBank/DDBJ databases">
        <title>A transcriptomic atlas of mushroom development highlights an independent origin of complex multicellularity.</title>
        <authorList>
            <consortium name="DOE Joint Genome Institute"/>
            <person name="Krizsan K."/>
            <person name="Almasi E."/>
            <person name="Merenyi Z."/>
            <person name="Sahu N."/>
            <person name="Viragh M."/>
            <person name="Koszo T."/>
            <person name="Mondo S."/>
            <person name="Kiss B."/>
            <person name="Balint B."/>
            <person name="Kues U."/>
            <person name="Barry K."/>
            <person name="Hegedus J.C."/>
            <person name="Henrissat B."/>
            <person name="Johnson J."/>
            <person name="Lipzen A."/>
            <person name="Ohm R."/>
            <person name="Nagy I."/>
            <person name="Pangilinan J."/>
            <person name="Yan J."/>
            <person name="Xiong Y."/>
            <person name="Grigoriev I.V."/>
            <person name="Hibbett D.S."/>
            <person name="Nagy L.G."/>
        </authorList>
    </citation>
    <scope>NUCLEOTIDE SEQUENCE [LARGE SCALE GENOMIC DNA]</scope>
    <source>
        <strain evidence="2 3">SZMC22713</strain>
    </source>
</reference>
<dbReference type="Proteomes" id="UP000294933">
    <property type="component" value="Unassembled WGS sequence"/>
</dbReference>
<dbReference type="VEuPathDB" id="FungiDB:BD410DRAFT_844133"/>
<feature type="region of interest" description="Disordered" evidence="1">
    <location>
        <begin position="43"/>
        <end position="62"/>
    </location>
</feature>
<proteinExistence type="predicted"/>
<gene>
    <name evidence="2" type="ORF">BD410DRAFT_844133</name>
</gene>
<evidence type="ECO:0000313" key="2">
    <source>
        <dbReference type="EMBL" id="TDL16788.1"/>
    </source>
</evidence>
<evidence type="ECO:0000313" key="3">
    <source>
        <dbReference type="Proteomes" id="UP000294933"/>
    </source>
</evidence>